<dbReference type="AlphaFoldDB" id="A0AAV6W1F7"/>
<feature type="compositionally biased region" description="Basic and acidic residues" evidence="1">
    <location>
        <begin position="137"/>
        <end position="147"/>
    </location>
</feature>
<evidence type="ECO:0000256" key="1">
    <source>
        <dbReference type="SAM" id="MobiDB-lite"/>
    </source>
</evidence>
<proteinExistence type="predicted"/>
<reference evidence="2" key="1">
    <citation type="submission" date="2019-10" db="EMBL/GenBank/DDBJ databases">
        <authorList>
            <person name="Zhang R."/>
            <person name="Pan Y."/>
            <person name="Wang J."/>
            <person name="Ma R."/>
            <person name="Yu S."/>
        </authorList>
    </citation>
    <scope>NUCLEOTIDE SEQUENCE</scope>
    <source>
        <strain evidence="2">LA-IB0</strain>
        <tissue evidence="2">Leaf</tissue>
    </source>
</reference>
<organism evidence="2 3">
    <name type="scientific">Buddleja alternifolia</name>
    <dbReference type="NCBI Taxonomy" id="168488"/>
    <lineage>
        <taxon>Eukaryota</taxon>
        <taxon>Viridiplantae</taxon>
        <taxon>Streptophyta</taxon>
        <taxon>Embryophyta</taxon>
        <taxon>Tracheophyta</taxon>
        <taxon>Spermatophyta</taxon>
        <taxon>Magnoliopsida</taxon>
        <taxon>eudicotyledons</taxon>
        <taxon>Gunneridae</taxon>
        <taxon>Pentapetalae</taxon>
        <taxon>asterids</taxon>
        <taxon>lamiids</taxon>
        <taxon>Lamiales</taxon>
        <taxon>Scrophulariaceae</taxon>
        <taxon>Buddlejeae</taxon>
        <taxon>Buddleja</taxon>
    </lineage>
</organism>
<feature type="compositionally biased region" description="Basic and acidic residues" evidence="1">
    <location>
        <begin position="111"/>
        <end position="127"/>
    </location>
</feature>
<dbReference type="EMBL" id="WHWC01000019">
    <property type="protein sequence ID" value="KAG8363703.1"/>
    <property type="molecule type" value="Genomic_DNA"/>
</dbReference>
<feature type="region of interest" description="Disordered" evidence="1">
    <location>
        <begin position="57"/>
        <end position="79"/>
    </location>
</feature>
<feature type="compositionally biased region" description="Basic and acidic residues" evidence="1">
    <location>
        <begin position="11"/>
        <end position="25"/>
    </location>
</feature>
<gene>
    <name evidence="2" type="ORF">BUALT_Bualt19G0050000</name>
</gene>
<name>A0AAV6W1F7_9LAMI</name>
<sequence>MKRGGWVYGPDKTRSNKDQRRRAWEHRISPPCRYDQYTPLTTTRARTLLHIRDNNLPKLNWPKKMRDTPQRKKSNKYCRFHKDKGHDTEDCFQLKDEIKCLIKEGKLKEFIAKSAGEEGTRKGGDNRGRRRSRSRSCSRERPRDRGD</sequence>
<feature type="region of interest" description="Disordered" evidence="1">
    <location>
        <begin position="111"/>
        <end position="147"/>
    </location>
</feature>
<accession>A0AAV6W1F7</accession>
<dbReference type="Proteomes" id="UP000826271">
    <property type="component" value="Unassembled WGS sequence"/>
</dbReference>
<evidence type="ECO:0000313" key="3">
    <source>
        <dbReference type="Proteomes" id="UP000826271"/>
    </source>
</evidence>
<protein>
    <submittedName>
        <fullName evidence="2">Uncharacterized protein</fullName>
    </submittedName>
</protein>
<feature type="region of interest" description="Disordered" evidence="1">
    <location>
        <begin position="1"/>
        <end position="25"/>
    </location>
</feature>
<evidence type="ECO:0000313" key="2">
    <source>
        <dbReference type="EMBL" id="KAG8363703.1"/>
    </source>
</evidence>
<comment type="caution">
    <text evidence="2">The sequence shown here is derived from an EMBL/GenBank/DDBJ whole genome shotgun (WGS) entry which is preliminary data.</text>
</comment>
<keyword evidence="3" id="KW-1185">Reference proteome</keyword>